<evidence type="ECO:0000313" key="2">
    <source>
        <dbReference type="EMBL" id="AGA34461.1"/>
    </source>
</evidence>
<protein>
    <submittedName>
        <fullName evidence="2">Uncharacterized protein</fullName>
    </submittedName>
</protein>
<organism evidence="2 3">
    <name type="scientific">Thioalkalivibrio nitratireducens (strain DSM 14787 / UNIQEM 213 / ALEN2)</name>
    <dbReference type="NCBI Taxonomy" id="1255043"/>
    <lineage>
        <taxon>Bacteria</taxon>
        <taxon>Pseudomonadati</taxon>
        <taxon>Pseudomonadota</taxon>
        <taxon>Gammaproteobacteria</taxon>
        <taxon>Chromatiales</taxon>
        <taxon>Ectothiorhodospiraceae</taxon>
        <taxon>Thioalkalivibrio</taxon>
    </lineage>
</organism>
<accession>L0E1G4</accession>
<dbReference type="EMBL" id="CP003989">
    <property type="protein sequence ID" value="AGA34461.1"/>
    <property type="molecule type" value="Genomic_DNA"/>
</dbReference>
<dbReference type="STRING" id="1255043.TVNIR_2823"/>
<feature type="region of interest" description="Disordered" evidence="1">
    <location>
        <begin position="1"/>
        <end position="23"/>
    </location>
</feature>
<sequence length="100" mass="10997">MPGCRTGQDSRGKRAPEEHRRSIALRRRSGWLRGPGQARGPVRFPCVVRRYAPAAAGARTMPARHGLSGVGTVYFQPVPRSRVGGRRRAGQRPQGRSAIR</sequence>
<reference evidence="2" key="1">
    <citation type="submission" date="2015-12" db="EMBL/GenBank/DDBJ databases">
        <authorList>
            <person name="Tikhonova T.V."/>
            <person name="Pavlov A.R."/>
            <person name="Beletsky A.V."/>
            <person name="Mardanov A.V."/>
            <person name="Sorokin D.Y."/>
            <person name="Ravin N.V."/>
            <person name="Popov V.O."/>
        </authorList>
    </citation>
    <scope>NUCLEOTIDE SEQUENCE</scope>
    <source>
        <strain evidence="2">DSM 14787</strain>
    </source>
</reference>
<proteinExistence type="predicted"/>
<feature type="compositionally biased region" description="Low complexity" evidence="1">
    <location>
        <begin position="91"/>
        <end position="100"/>
    </location>
</feature>
<evidence type="ECO:0000256" key="1">
    <source>
        <dbReference type="SAM" id="MobiDB-lite"/>
    </source>
</evidence>
<evidence type="ECO:0000313" key="3">
    <source>
        <dbReference type="Proteomes" id="UP000010809"/>
    </source>
</evidence>
<keyword evidence="3" id="KW-1185">Reference proteome</keyword>
<name>L0E1G4_THIND</name>
<dbReference type="PATRIC" id="fig|1255043.3.peg.2848"/>
<gene>
    <name evidence="2" type="ordered locus">TVNIR_2823</name>
</gene>
<dbReference type="AlphaFoldDB" id="L0E1G4"/>
<dbReference type="KEGG" id="tni:TVNIR_2823"/>
<feature type="compositionally biased region" description="Basic and acidic residues" evidence="1">
    <location>
        <begin position="8"/>
        <end position="21"/>
    </location>
</feature>
<feature type="region of interest" description="Disordered" evidence="1">
    <location>
        <begin position="78"/>
        <end position="100"/>
    </location>
</feature>
<dbReference type="HOGENOM" id="CLU_2304755_0_0_6"/>
<dbReference type="Proteomes" id="UP000010809">
    <property type="component" value="Chromosome"/>
</dbReference>